<keyword evidence="1" id="KW-0472">Membrane</keyword>
<sequence>MASSFSLNLLLCVGVTVSLRILPIVLLSHLTFPVAVREWLNFVPAAIMAALIVSELLMHPAFTEAGWSLSLLATLASFIVGIVTRSLFMTVFAGVAAFALFDWMLP</sequence>
<dbReference type="Pfam" id="PF05437">
    <property type="entry name" value="AzlD"/>
    <property type="match status" value="1"/>
</dbReference>
<name>H8FR82_MAGML</name>
<feature type="transmembrane region" description="Helical" evidence="1">
    <location>
        <begin position="7"/>
        <end position="27"/>
    </location>
</feature>
<reference evidence="2 3" key="1">
    <citation type="journal article" date="2012" name="J. Bacteriol.">
        <title>Draft Genome Sequence of the Purple Photosynthetic Bacterium Phaeospirillum molischianum DSM120, a Particularly Versatile Bacterium.</title>
        <authorList>
            <person name="Duquesne K."/>
            <person name="Prima V."/>
            <person name="Ji B."/>
            <person name="Rouy Z."/>
            <person name="Medigue C."/>
            <person name="Talla E."/>
            <person name="Sturgis J.N."/>
        </authorList>
    </citation>
    <scope>NUCLEOTIDE SEQUENCE [LARGE SCALE GENOMIC DNA]</scope>
    <source>
        <strain evidence="3">DSM120</strain>
    </source>
</reference>
<accession>H8FR82</accession>
<dbReference type="STRING" id="1150626.PHAMO_210381"/>
<organism evidence="2 3">
    <name type="scientific">Magnetospirillum molischianum DSM 120</name>
    <dbReference type="NCBI Taxonomy" id="1150626"/>
    <lineage>
        <taxon>Bacteria</taxon>
        <taxon>Pseudomonadati</taxon>
        <taxon>Pseudomonadota</taxon>
        <taxon>Alphaproteobacteria</taxon>
        <taxon>Rhodospirillales</taxon>
        <taxon>Rhodospirillaceae</taxon>
        <taxon>Magnetospirillum</taxon>
    </lineage>
</organism>
<dbReference type="RefSeq" id="WP_002727496.1">
    <property type="nucleotide sequence ID" value="NZ_CAHP01000014.1"/>
</dbReference>
<gene>
    <name evidence="2" type="ORF">PHAMO_210381</name>
</gene>
<dbReference type="EMBL" id="CAHP01000014">
    <property type="protein sequence ID" value="CCG40870.1"/>
    <property type="molecule type" value="Genomic_DNA"/>
</dbReference>
<dbReference type="Proteomes" id="UP000004169">
    <property type="component" value="Unassembled WGS sequence"/>
</dbReference>
<comment type="caution">
    <text evidence="2">The sequence shown here is derived from an EMBL/GenBank/DDBJ whole genome shotgun (WGS) entry which is preliminary data.</text>
</comment>
<dbReference type="AlphaFoldDB" id="H8FR82"/>
<dbReference type="eggNOG" id="COG4392">
    <property type="taxonomic scope" value="Bacteria"/>
</dbReference>
<feature type="transmembrane region" description="Helical" evidence="1">
    <location>
        <begin position="39"/>
        <end position="57"/>
    </location>
</feature>
<evidence type="ECO:0000313" key="2">
    <source>
        <dbReference type="EMBL" id="CCG40870.1"/>
    </source>
</evidence>
<protein>
    <submittedName>
        <fullName evidence="2">Branched-chain amino acid transport</fullName>
    </submittedName>
</protein>
<dbReference type="InterPro" id="IPR008407">
    <property type="entry name" value="Brnchd-chn_aa_trnsp_AzlD"/>
</dbReference>
<feature type="transmembrane region" description="Helical" evidence="1">
    <location>
        <begin position="69"/>
        <end position="101"/>
    </location>
</feature>
<dbReference type="OrthoDB" id="7870017at2"/>
<evidence type="ECO:0000313" key="3">
    <source>
        <dbReference type="Proteomes" id="UP000004169"/>
    </source>
</evidence>
<proteinExistence type="predicted"/>
<keyword evidence="3" id="KW-1185">Reference proteome</keyword>
<keyword evidence="1" id="KW-1133">Transmembrane helix</keyword>
<keyword evidence="1" id="KW-0812">Transmembrane</keyword>
<evidence type="ECO:0000256" key="1">
    <source>
        <dbReference type="SAM" id="Phobius"/>
    </source>
</evidence>